<evidence type="ECO:0000256" key="1">
    <source>
        <dbReference type="ARBA" id="ARBA00023284"/>
    </source>
</evidence>
<keyword evidence="2" id="KW-0732">Signal</keyword>
<evidence type="ECO:0000259" key="3">
    <source>
        <dbReference type="PROSITE" id="PS51352"/>
    </source>
</evidence>
<dbReference type="InterPro" id="IPR006311">
    <property type="entry name" value="TAT_signal"/>
</dbReference>
<dbReference type="InterPro" id="IPR013766">
    <property type="entry name" value="Thioredoxin_domain"/>
</dbReference>
<gene>
    <name evidence="5" type="ORF">SAMN04488059_12940</name>
    <name evidence="4" type="ORF">WH91_12070</name>
</gene>
<evidence type="ECO:0000313" key="6">
    <source>
        <dbReference type="Proteomes" id="UP000033519"/>
    </source>
</evidence>
<dbReference type="EMBL" id="FOMB01000029">
    <property type="protein sequence ID" value="SFD21737.1"/>
    <property type="molecule type" value="Genomic_DNA"/>
</dbReference>
<dbReference type="PROSITE" id="PS00194">
    <property type="entry name" value="THIOREDOXIN_1"/>
    <property type="match status" value="1"/>
</dbReference>
<accession>A0A0F5PW30</accession>
<dbReference type="EMBL" id="LAPV01000127">
    <property type="protein sequence ID" value="KKC32815.1"/>
    <property type="molecule type" value="Genomic_DNA"/>
</dbReference>
<keyword evidence="1" id="KW-0676">Redox-active center</keyword>
<reference evidence="5 7" key="2">
    <citation type="submission" date="2016-10" db="EMBL/GenBank/DDBJ databases">
        <authorList>
            <person name="de Groot N.N."/>
        </authorList>
    </citation>
    <scope>NUCLEOTIDE SEQUENCE [LARGE SCALE GENOMIC DNA]</scope>
    <source>
        <strain evidence="5 7">CGMCC 1.10210</strain>
    </source>
</reference>
<dbReference type="PATRIC" id="fig|728005.3.peg.566"/>
<dbReference type="OrthoDB" id="7950124at2"/>
<feature type="domain" description="Thioredoxin" evidence="3">
    <location>
        <begin position="16"/>
        <end position="137"/>
    </location>
</feature>
<sequence>MLLNRRSALSLIACLTALGAVRPASAAARVITYSEQTLAEVVASGEPYLIDFFATWCGTCAAQDRVLEGLAAESTIYAAIPIIRVDWDEHSRGDLVRKMDIPRRSTLVMMRGTTELGRLVADTRRDAIAGLLDLSGS</sequence>
<dbReference type="SUPFAM" id="SSF52833">
    <property type="entry name" value="Thioredoxin-like"/>
    <property type="match status" value="1"/>
</dbReference>
<dbReference type="Gene3D" id="3.40.30.10">
    <property type="entry name" value="Glutaredoxin"/>
    <property type="match status" value="1"/>
</dbReference>
<feature type="signal peptide" evidence="2">
    <location>
        <begin position="1"/>
        <end position="26"/>
    </location>
</feature>
<evidence type="ECO:0000313" key="7">
    <source>
        <dbReference type="Proteomes" id="UP000182258"/>
    </source>
</evidence>
<dbReference type="RefSeq" id="WP_046171255.1">
    <property type="nucleotide sequence ID" value="NZ_FOMB01000029.1"/>
</dbReference>
<dbReference type="PROSITE" id="PS51352">
    <property type="entry name" value="THIOREDOXIN_2"/>
    <property type="match status" value="1"/>
</dbReference>
<dbReference type="Pfam" id="PF00085">
    <property type="entry name" value="Thioredoxin"/>
    <property type="match status" value="1"/>
</dbReference>
<proteinExistence type="predicted"/>
<dbReference type="STRING" id="728005.SAMN04488059_12940"/>
<evidence type="ECO:0000313" key="4">
    <source>
        <dbReference type="EMBL" id="KKC32815.1"/>
    </source>
</evidence>
<name>A0A0F5PW30_9HYPH</name>
<evidence type="ECO:0000256" key="2">
    <source>
        <dbReference type="SAM" id="SignalP"/>
    </source>
</evidence>
<feature type="chain" id="PRO_5010418687" evidence="2">
    <location>
        <begin position="27"/>
        <end position="137"/>
    </location>
</feature>
<dbReference type="InterPro" id="IPR036249">
    <property type="entry name" value="Thioredoxin-like_sf"/>
</dbReference>
<dbReference type="Proteomes" id="UP000182258">
    <property type="component" value="Unassembled WGS sequence"/>
</dbReference>
<organism evidence="5 7">
    <name type="scientific">Devosia psychrophila</name>
    <dbReference type="NCBI Taxonomy" id="728005"/>
    <lineage>
        <taxon>Bacteria</taxon>
        <taxon>Pseudomonadati</taxon>
        <taxon>Pseudomonadota</taxon>
        <taxon>Alphaproteobacteria</taxon>
        <taxon>Hyphomicrobiales</taxon>
        <taxon>Devosiaceae</taxon>
        <taxon>Devosia</taxon>
    </lineage>
</organism>
<dbReference type="PROSITE" id="PS51318">
    <property type="entry name" value="TAT"/>
    <property type="match status" value="1"/>
</dbReference>
<dbReference type="CDD" id="cd02947">
    <property type="entry name" value="TRX_family"/>
    <property type="match status" value="1"/>
</dbReference>
<keyword evidence="6" id="KW-1185">Reference proteome</keyword>
<dbReference type="AlphaFoldDB" id="A0A0F5PW30"/>
<dbReference type="Proteomes" id="UP000033519">
    <property type="component" value="Unassembled WGS sequence"/>
</dbReference>
<dbReference type="GO" id="GO:0015036">
    <property type="term" value="F:disulfide oxidoreductase activity"/>
    <property type="evidence" value="ECO:0007669"/>
    <property type="project" value="UniProtKB-ARBA"/>
</dbReference>
<protein>
    <submittedName>
        <fullName evidence="5">Thioredoxin</fullName>
    </submittedName>
</protein>
<evidence type="ECO:0000313" key="5">
    <source>
        <dbReference type="EMBL" id="SFD21737.1"/>
    </source>
</evidence>
<reference evidence="4 6" key="1">
    <citation type="submission" date="2015-03" db="EMBL/GenBank/DDBJ databases">
        <authorList>
            <person name="Lepp D."/>
            <person name="Hassan Y.I."/>
            <person name="Li X.-Z."/>
            <person name="Zhou T."/>
        </authorList>
    </citation>
    <scope>NUCLEOTIDE SEQUENCE [LARGE SCALE GENOMIC DNA]</scope>
    <source>
        <strain evidence="4 6">Cr7-05</strain>
    </source>
</reference>
<dbReference type="InterPro" id="IPR017937">
    <property type="entry name" value="Thioredoxin_CS"/>
</dbReference>